<feature type="non-terminal residue" evidence="1">
    <location>
        <position position="1"/>
    </location>
</feature>
<keyword evidence="2" id="KW-1185">Reference proteome</keyword>
<dbReference type="AlphaFoldDB" id="A0AAV7STN8"/>
<dbReference type="EMBL" id="JANPWB010000008">
    <property type="protein sequence ID" value="KAJ1167355.1"/>
    <property type="molecule type" value="Genomic_DNA"/>
</dbReference>
<gene>
    <name evidence="1" type="ORF">NDU88_007747</name>
</gene>
<organism evidence="1 2">
    <name type="scientific">Pleurodeles waltl</name>
    <name type="common">Iberian ribbed newt</name>
    <dbReference type="NCBI Taxonomy" id="8319"/>
    <lineage>
        <taxon>Eukaryota</taxon>
        <taxon>Metazoa</taxon>
        <taxon>Chordata</taxon>
        <taxon>Craniata</taxon>
        <taxon>Vertebrata</taxon>
        <taxon>Euteleostomi</taxon>
        <taxon>Amphibia</taxon>
        <taxon>Batrachia</taxon>
        <taxon>Caudata</taxon>
        <taxon>Salamandroidea</taxon>
        <taxon>Salamandridae</taxon>
        <taxon>Pleurodelinae</taxon>
        <taxon>Pleurodeles</taxon>
    </lineage>
</organism>
<dbReference type="Proteomes" id="UP001066276">
    <property type="component" value="Chromosome 4_2"/>
</dbReference>
<name>A0AAV7STN8_PLEWA</name>
<proteinExistence type="predicted"/>
<sequence length="62" mass="6848">VSLLRLLSCEVCAGRGVSLLRMLSCSCLEHLHLNQQPQGPPDLGPRIWRKSRIYGPGCVFSV</sequence>
<evidence type="ECO:0000313" key="2">
    <source>
        <dbReference type="Proteomes" id="UP001066276"/>
    </source>
</evidence>
<comment type="caution">
    <text evidence="1">The sequence shown here is derived from an EMBL/GenBank/DDBJ whole genome shotgun (WGS) entry which is preliminary data.</text>
</comment>
<evidence type="ECO:0000313" key="1">
    <source>
        <dbReference type="EMBL" id="KAJ1167355.1"/>
    </source>
</evidence>
<protein>
    <submittedName>
        <fullName evidence="1">Uncharacterized protein</fullName>
    </submittedName>
</protein>
<reference evidence="1" key="1">
    <citation type="journal article" date="2022" name="bioRxiv">
        <title>Sequencing and chromosome-scale assembly of the giantPleurodeles waltlgenome.</title>
        <authorList>
            <person name="Brown T."/>
            <person name="Elewa A."/>
            <person name="Iarovenko S."/>
            <person name="Subramanian E."/>
            <person name="Araus A.J."/>
            <person name="Petzold A."/>
            <person name="Susuki M."/>
            <person name="Suzuki K.-i.T."/>
            <person name="Hayashi T."/>
            <person name="Toyoda A."/>
            <person name="Oliveira C."/>
            <person name="Osipova E."/>
            <person name="Leigh N.D."/>
            <person name="Simon A."/>
            <person name="Yun M.H."/>
        </authorList>
    </citation>
    <scope>NUCLEOTIDE SEQUENCE</scope>
    <source>
        <strain evidence="1">20211129_DDA</strain>
        <tissue evidence="1">Liver</tissue>
    </source>
</reference>
<feature type="non-terminal residue" evidence="1">
    <location>
        <position position="62"/>
    </location>
</feature>
<accession>A0AAV7STN8</accession>